<dbReference type="InterPro" id="IPR002686">
    <property type="entry name" value="Transposase_17"/>
</dbReference>
<reference evidence="3" key="1">
    <citation type="submission" date="2017-08" db="EMBL/GenBank/DDBJ databases">
        <authorList>
            <person name="Imhoff J.F."/>
            <person name="Rahn T."/>
            <person name="Kuenzel S."/>
            <person name="Neulinger S.C."/>
        </authorList>
    </citation>
    <scope>NUCLEOTIDE SEQUENCE</scope>
    <source>
        <strain evidence="3">IM 151</strain>
    </source>
</reference>
<protein>
    <submittedName>
        <fullName evidence="3">Transposase</fullName>
    </submittedName>
</protein>
<name>A0ABS1DXH0_RUBGE</name>
<proteinExistence type="predicted"/>
<dbReference type="EMBL" id="NRRU01000054">
    <property type="protein sequence ID" value="MBK1714049.1"/>
    <property type="molecule type" value="Genomic_DNA"/>
</dbReference>
<dbReference type="RefSeq" id="WP_200379122.1">
    <property type="nucleotide sequence ID" value="NZ_NRRU01000054.1"/>
</dbReference>
<accession>A0ABS1DXH0</accession>
<dbReference type="SUPFAM" id="SSF143422">
    <property type="entry name" value="Transposase IS200-like"/>
    <property type="match status" value="1"/>
</dbReference>
<feature type="region of interest" description="Disordered" evidence="1">
    <location>
        <begin position="203"/>
        <end position="227"/>
    </location>
</feature>
<dbReference type="SMART" id="SM01321">
    <property type="entry name" value="Y1_Tnp"/>
    <property type="match status" value="1"/>
</dbReference>
<gene>
    <name evidence="3" type="ORF">CKO43_14825</name>
</gene>
<dbReference type="PANTHER" id="PTHR34322">
    <property type="entry name" value="TRANSPOSASE, Y1_TNP DOMAIN-CONTAINING"/>
    <property type="match status" value="1"/>
</dbReference>
<dbReference type="Proteomes" id="UP001041814">
    <property type="component" value="Unassembled WGS sequence"/>
</dbReference>
<evidence type="ECO:0000259" key="2">
    <source>
        <dbReference type="SMART" id="SM01321"/>
    </source>
</evidence>
<dbReference type="InterPro" id="IPR036515">
    <property type="entry name" value="Transposase_17_sf"/>
</dbReference>
<evidence type="ECO:0000256" key="1">
    <source>
        <dbReference type="SAM" id="MobiDB-lite"/>
    </source>
</evidence>
<sequence>MARLSRLVLPGCGHYVIQRGHDGRAVFADDEDRAVFVAALREAAAAQQVVVHAYALPDDEVQLLVTPPTAEALSRMMQSLGRRYVGAYRLRHGGRGTLWDGRFRCALVEPGAWQLAALRLVDAAAPLSSAGHRLGGRDPLVTDPPEFWQLGNTPFEREAAYRRLLADGLAPAQAAALRAAALGGWAAGDAVFVARLAEQTARPLRPRPRGRPARERQVAATGLLPRR</sequence>
<reference evidence="3" key="2">
    <citation type="journal article" date="2020" name="Microorganisms">
        <title>Osmotic Adaptation and Compatible Solute Biosynthesis of Phototrophic Bacteria as Revealed from Genome Analyses.</title>
        <authorList>
            <person name="Imhoff J.F."/>
            <person name="Rahn T."/>
            <person name="Kunzel S."/>
            <person name="Keller A."/>
            <person name="Neulinger S.C."/>
        </authorList>
    </citation>
    <scope>NUCLEOTIDE SEQUENCE</scope>
    <source>
        <strain evidence="3">IM 151</strain>
    </source>
</reference>
<organism evidence="3 4">
    <name type="scientific">Rubrivivax gelatinosus</name>
    <name type="common">Rhodocyclus gelatinosus</name>
    <name type="synonym">Rhodopseudomonas gelatinosa</name>
    <dbReference type="NCBI Taxonomy" id="28068"/>
    <lineage>
        <taxon>Bacteria</taxon>
        <taxon>Pseudomonadati</taxon>
        <taxon>Pseudomonadota</taxon>
        <taxon>Betaproteobacteria</taxon>
        <taxon>Burkholderiales</taxon>
        <taxon>Sphaerotilaceae</taxon>
        <taxon>Rubrivivax</taxon>
    </lineage>
</organism>
<evidence type="ECO:0000313" key="4">
    <source>
        <dbReference type="Proteomes" id="UP001041814"/>
    </source>
</evidence>
<dbReference type="Gene3D" id="3.30.70.1290">
    <property type="entry name" value="Transposase IS200-like"/>
    <property type="match status" value="1"/>
</dbReference>
<keyword evidence="4" id="KW-1185">Reference proteome</keyword>
<evidence type="ECO:0000313" key="3">
    <source>
        <dbReference type="EMBL" id="MBK1714049.1"/>
    </source>
</evidence>
<comment type="caution">
    <text evidence="3">The sequence shown here is derived from an EMBL/GenBank/DDBJ whole genome shotgun (WGS) entry which is preliminary data.</text>
</comment>
<feature type="domain" description="Transposase IS200-like" evidence="2">
    <location>
        <begin position="9"/>
        <end position="124"/>
    </location>
</feature>
<dbReference type="PANTHER" id="PTHR34322:SF2">
    <property type="entry name" value="TRANSPOSASE IS200-LIKE DOMAIN-CONTAINING PROTEIN"/>
    <property type="match status" value="1"/>
</dbReference>